<dbReference type="RefSeq" id="XP_064673899.1">
    <property type="nucleotide sequence ID" value="XM_064808977.1"/>
</dbReference>
<dbReference type="EMBL" id="MU853333">
    <property type="protein sequence ID" value="KAK4116329.1"/>
    <property type="molecule type" value="Genomic_DNA"/>
</dbReference>
<feature type="compositionally biased region" description="Polar residues" evidence="1">
    <location>
        <begin position="428"/>
        <end position="455"/>
    </location>
</feature>
<dbReference type="GeneID" id="89933100"/>
<protein>
    <recommendedName>
        <fullName evidence="5">Fibroin-3 related protein</fullName>
    </recommendedName>
</protein>
<organism evidence="3 4">
    <name type="scientific">Canariomyces notabilis</name>
    <dbReference type="NCBI Taxonomy" id="2074819"/>
    <lineage>
        <taxon>Eukaryota</taxon>
        <taxon>Fungi</taxon>
        <taxon>Dikarya</taxon>
        <taxon>Ascomycota</taxon>
        <taxon>Pezizomycotina</taxon>
        <taxon>Sordariomycetes</taxon>
        <taxon>Sordariomycetidae</taxon>
        <taxon>Sordariales</taxon>
        <taxon>Chaetomiaceae</taxon>
        <taxon>Canariomyces</taxon>
    </lineage>
</organism>
<name>A0AAN6TKZ1_9PEZI</name>
<feature type="compositionally biased region" description="Polar residues" evidence="1">
    <location>
        <begin position="324"/>
        <end position="334"/>
    </location>
</feature>
<feature type="region of interest" description="Disordered" evidence="1">
    <location>
        <begin position="312"/>
        <end position="455"/>
    </location>
</feature>
<evidence type="ECO:0000256" key="1">
    <source>
        <dbReference type="SAM" id="MobiDB-lite"/>
    </source>
</evidence>
<dbReference type="InterPro" id="IPR037504">
    <property type="entry name" value="PSI_induc_2"/>
</dbReference>
<evidence type="ECO:0008006" key="5">
    <source>
        <dbReference type="Google" id="ProtNLM"/>
    </source>
</evidence>
<dbReference type="GO" id="GO:0005886">
    <property type="term" value="C:plasma membrane"/>
    <property type="evidence" value="ECO:0007669"/>
    <property type="project" value="TreeGrafter"/>
</dbReference>
<dbReference type="PANTHER" id="PTHR40018">
    <property type="entry name" value="[PSI+] INDUCTION PROTEIN 2"/>
    <property type="match status" value="1"/>
</dbReference>
<accession>A0AAN6TKZ1</accession>
<keyword evidence="2" id="KW-1133">Transmembrane helix</keyword>
<keyword evidence="4" id="KW-1185">Reference proteome</keyword>
<proteinExistence type="predicted"/>
<keyword evidence="2" id="KW-0472">Membrane</keyword>
<sequence length="498" mass="52938">MPAVDVAMERSLRGGFLDLLAASLRPALHRRDLAGQITDVRLAFSSWDNCMQATFCKWPVIAVIIVGGLILISVVVCIVRCACCGRSCCCSCFSCLRCCGNCCGCCDPPRGSRRKYLDEPYIPPDQGYKSQAPMHAGFTGPTAPVTKGPDYPQYAEFDVGAKRNEDALPEMPSWEGAASKKVPLEEEAVEMNALKKPDPAVQVGNSTGSATAVSSNSSRSPVNRSPYRAPNANPGPNDYFNHEAVGNDPYAQAAPAYNQPDLAYGQSDHGYGMAGAAIGPSPRSPHAYDNGYSNEGYGQAVGYTSPTGQETYGGYSAAGRQPYDNYNSYGSQGNPGYGISRHQSPHEMDAGNGYPQDARHSPAPHGPYSAAGRYSPDSRRSPAPQGDYTRRSPAPGTEYGSGYDNRPGYATRGYSSESTRPLRAPPQRQYTSNSINDVTSPSGSQNNINGFDFSTSGYSRPPAIGGGVNSGGYRLPSPGPAVERGTAYPGYKPYQPAA</sequence>
<dbReference type="GO" id="GO:0005935">
    <property type="term" value="C:cellular bud neck"/>
    <property type="evidence" value="ECO:0007669"/>
    <property type="project" value="TreeGrafter"/>
</dbReference>
<feature type="region of interest" description="Disordered" evidence="1">
    <location>
        <begin position="478"/>
        <end position="498"/>
    </location>
</feature>
<feature type="compositionally biased region" description="Low complexity" evidence="1">
    <location>
        <begin position="204"/>
        <end position="226"/>
    </location>
</feature>
<feature type="region of interest" description="Disordered" evidence="1">
    <location>
        <begin position="193"/>
        <end position="241"/>
    </location>
</feature>
<evidence type="ECO:0000313" key="4">
    <source>
        <dbReference type="Proteomes" id="UP001302812"/>
    </source>
</evidence>
<feature type="transmembrane region" description="Helical" evidence="2">
    <location>
        <begin position="60"/>
        <end position="82"/>
    </location>
</feature>
<gene>
    <name evidence="3" type="ORF">N656DRAFT_238544</name>
</gene>
<dbReference type="PANTHER" id="PTHR40018:SF1">
    <property type="entry name" value="[PSI+] INDUCTION PROTEIN 2"/>
    <property type="match status" value="1"/>
</dbReference>
<evidence type="ECO:0000256" key="2">
    <source>
        <dbReference type="SAM" id="Phobius"/>
    </source>
</evidence>
<reference evidence="3" key="1">
    <citation type="journal article" date="2023" name="Mol. Phylogenet. Evol.">
        <title>Genome-scale phylogeny and comparative genomics of the fungal order Sordariales.</title>
        <authorList>
            <person name="Hensen N."/>
            <person name="Bonometti L."/>
            <person name="Westerberg I."/>
            <person name="Brannstrom I.O."/>
            <person name="Guillou S."/>
            <person name="Cros-Aarteil S."/>
            <person name="Calhoun S."/>
            <person name="Haridas S."/>
            <person name="Kuo A."/>
            <person name="Mondo S."/>
            <person name="Pangilinan J."/>
            <person name="Riley R."/>
            <person name="LaButti K."/>
            <person name="Andreopoulos B."/>
            <person name="Lipzen A."/>
            <person name="Chen C."/>
            <person name="Yan M."/>
            <person name="Daum C."/>
            <person name="Ng V."/>
            <person name="Clum A."/>
            <person name="Steindorff A."/>
            <person name="Ohm R.A."/>
            <person name="Martin F."/>
            <person name="Silar P."/>
            <person name="Natvig D.O."/>
            <person name="Lalanne C."/>
            <person name="Gautier V."/>
            <person name="Ament-Velasquez S.L."/>
            <person name="Kruys A."/>
            <person name="Hutchinson M.I."/>
            <person name="Powell A.J."/>
            <person name="Barry K."/>
            <person name="Miller A.N."/>
            <person name="Grigoriev I.V."/>
            <person name="Debuchy R."/>
            <person name="Gladieux P."/>
            <person name="Hiltunen Thoren M."/>
            <person name="Johannesson H."/>
        </authorList>
    </citation>
    <scope>NUCLEOTIDE SEQUENCE</scope>
    <source>
        <strain evidence="3">CBS 508.74</strain>
    </source>
</reference>
<reference evidence="3" key="2">
    <citation type="submission" date="2023-05" db="EMBL/GenBank/DDBJ databases">
        <authorList>
            <consortium name="Lawrence Berkeley National Laboratory"/>
            <person name="Steindorff A."/>
            <person name="Hensen N."/>
            <person name="Bonometti L."/>
            <person name="Westerberg I."/>
            <person name="Brannstrom I.O."/>
            <person name="Guillou S."/>
            <person name="Cros-Aarteil S."/>
            <person name="Calhoun S."/>
            <person name="Haridas S."/>
            <person name="Kuo A."/>
            <person name="Mondo S."/>
            <person name="Pangilinan J."/>
            <person name="Riley R."/>
            <person name="Labutti K."/>
            <person name="Andreopoulos B."/>
            <person name="Lipzen A."/>
            <person name="Chen C."/>
            <person name="Yanf M."/>
            <person name="Daum C."/>
            <person name="Ng V."/>
            <person name="Clum A."/>
            <person name="Ohm R."/>
            <person name="Martin F."/>
            <person name="Silar P."/>
            <person name="Natvig D."/>
            <person name="Lalanne C."/>
            <person name="Gautier V."/>
            <person name="Ament-Velasquez S.L."/>
            <person name="Kruys A."/>
            <person name="Hutchinson M.I."/>
            <person name="Powell A.J."/>
            <person name="Barry K."/>
            <person name="Miller A.N."/>
            <person name="Grigoriev I.V."/>
            <person name="Debuchy R."/>
            <person name="Gladieux P."/>
            <person name="Thoren M.H."/>
            <person name="Johannesson H."/>
        </authorList>
    </citation>
    <scope>NUCLEOTIDE SEQUENCE</scope>
    <source>
        <strain evidence="3">CBS 508.74</strain>
    </source>
</reference>
<evidence type="ECO:0000313" key="3">
    <source>
        <dbReference type="EMBL" id="KAK4116329.1"/>
    </source>
</evidence>
<dbReference type="Proteomes" id="UP001302812">
    <property type="component" value="Unassembled WGS sequence"/>
</dbReference>
<comment type="caution">
    <text evidence="3">The sequence shown here is derived from an EMBL/GenBank/DDBJ whole genome shotgun (WGS) entry which is preliminary data.</text>
</comment>
<dbReference type="AlphaFoldDB" id="A0AAN6TKZ1"/>
<keyword evidence="2" id="KW-0812">Transmembrane</keyword>